<accession>A0A9W9H1U4</accession>
<keyword evidence="2 4" id="KW-0863">Zinc-finger</keyword>
<evidence type="ECO:0000313" key="7">
    <source>
        <dbReference type="EMBL" id="KAJ5135868.1"/>
    </source>
</evidence>
<keyword evidence="8" id="KW-1185">Reference proteome</keyword>
<sequence length="280" mass="30967">MTSSSPPPPGKGLTCSACGKPECPQNILNECRCEQDCDCSRGCHKADWEKYLEVCLPTSQSQSPASATTDSTPPPSSALQAKPAVTATVAGRMLEAPAKPSTAPCDINHLVSTLDVDMKTPFSRLAAKIWLQGRTQKDVFTLLIDTIHLRAMEDKQLAVQTIEDVITASRIHADRMVIVRFLTKAESKNLLPIWWSSSKQDECVRFSFALEHDRAFPEPSAQRHHEAKKRAEVASSLLLQMRIFAEQVYGPIPGKPSVMLELGRSMLKERDELLRDMLAP</sequence>
<evidence type="ECO:0000259" key="6">
    <source>
        <dbReference type="PROSITE" id="PS50865"/>
    </source>
</evidence>
<evidence type="ECO:0000313" key="8">
    <source>
        <dbReference type="Proteomes" id="UP001149079"/>
    </source>
</evidence>
<evidence type="ECO:0000256" key="5">
    <source>
        <dbReference type="SAM" id="MobiDB-lite"/>
    </source>
</evidence>
<name>A0A9W9H1U4_9EURO</name>
<reference evidence="7" key="2">
    <citation type="journal article" date="2023" name="IMA Fungus">
        <title>Comparative genomic study of the Penicillium genus elucidates a diverse pangenome and 15 lateral gene transfer events.</title>
        <authorList>
            <person name="Petersen C."/>
            <person name="Sorensen T."/>
            <person name="Nielsen M.R."/>
            <person name="Sondergaard T.E."/>
            <person name="Sorensen J.L."/>
            <person name="Fitzpatrick D.A."/>
            <person name="Frisvad J.C."/>
            <person name="Nielsen K.L."/>
        </authorList>
    </citation>
    <scope>NUCLEOTIDE SEQUENCE</scope>
    <source>
        <strain evidence="7">IBT 22155</strain>
    </source>
</reference>
<feature type="domain" description="MYND-type" evidence="6">
    <location>
        <begin position="15"/>
        <end position="55"/>
    </location>
</feature>
<dbReference type="PROSITE" id="PS50865">
    <property type="entry name" value="ZF_MYND_2"/>
    <property type="match status" value="1"/>
</dbReference>
<reference evidence="7" key="1">
    <citation type="submission" date="2022-11" db="EMBL/GenBank/DDBJ databases">
        <authorList>
            <person name="Petersen C."/>
        </authorList>
    </citation>
    <scope>NUCLEOTIDE SEQUENCE</scope>
    <source>
        <strain evidence="7">IBT 22155</strain>
    </source>
</reference>
<dbReference type="Proteomes" id="UP001149079">
    <property type="component" value="Unassembled WGS sequence"/>
</dbReference>
<organism evidence="7 8">
    <name type="scientific">Penicillium bovifimosum</name>
    <dbReference type="NCBI Taxonomy" id="126998"/>
    <lineage>
        <taxon>Eukaryota</taxon>
        <taxon>Fungi</taxon>
        <taxon>Dikarya</taxon>
        <taxon>Ascomycota</taxon>
        <taxon>Pezizomycotina</taxon>
        <taxon>Eurotiomycetes</taxon>
        <taxon>Eurotiomycetidae</taxon>
        <taxon>Eurotiales</taxon>
        <taxon>Aspergillaceae</taxon>
        <taxon>Penicillium</taxon>
    </lineage>
</organism>
<comment type="caution">
    <text evidence="7">The sequence shown here is derived from an EMBL/GenBank/DDBJ whole genome shotgun (WGS) entry which is preliminary data.</text>
</comment>
<protein>
    <recommendedName>
        <fullName evidence="6">MYND-type domain-containing protein</fullName>
    </recommendedName>
</protein>
<dbReference type="EMBL" id="JAPQKL010000004">
    <property type="protein sequence ID" value="KAJ5135868.1"/>
    <property type="molecule type" value="Genomic_DNA"/>
</dbReference>
<evidence type="ECO:0000256" key="4">
    <source>
        <dbReference type="PROSITE-ProRule" id="PRU00134"/>
    </source>
</evidence>
<evidence type="ECO:0000256" key="3">
    <source>
        <dbReference type="ARBA" id="ARBA00022833"/>
    </source>
</evidence>
<dbReference type="GeneID" id="81405060"/>
<dbReference type="InterPro" id="IPR002893">
    <property type="entry name" value="Znf_MYND"/>
</dbReference>
<evidence type="ECO:0000256" key="2">
    <source>
        <dbReference type="ARBA" id="ARBA00022771"/>
    </source>
</evidence>
<dbReference type="GO" id="GO:0008270">
    <property type="term" value="F:zinc ion binding"/>
    <property type="evidence" value="ECO:0007669"/>
    <property type="project" value="UniProtKB-KW"/>
</dbReference>
<keyword evidence="1" id="KW-0479">Metal-binding</keyword>
<dbReference type="RefSeq" id="XP_056522840.1">
    <property type="nucleotide sequence ID" value="XM_056665890.1"/>
</dbReference>
<dbReference type="AlphaFoldDB" id="A0A9W9H1U4"/>
<dbReference type="OrthoDB" id="432970at2759"/>
<gene>
    <name evidence="7" type="ORF">N7515_005146</name>
</gene>
<keyword evidence="3" id="KW-0862">Zinc</keyword>
<feature type="region of interest" description="Disordered" evidence="5">
    <location>
        <begin position="62"/>
        <end position="81"/>
    </location>
</feature>
<feature type="compositionally biased region" description="Low complexity" evidence="5">
    <location>
        <begin position="62"/>
        <end position="71"/>
    </location>
</feature>
<proteinExistence type="predicted"/>
<evidence type="ECO:0000256" key="1">
    <source>
        <dbReference type="ARBA" id="ARBA00022723"/>
    </source>
</evidence>